<feature type="transmembrane region" description="Helical" evidence="11">
    <location>
        <begin position="107"/>
        <end position="132"/>
    </location>
</feature>
<dbReference type="Gene3D" id="1.20.1070.10">
    <property type="entry name" value="Rhodopsin 7-helix transmembrane proteins"/>
    <property type="match status" value="1"/>
</dbReference>
<dbReference type="GO" id="GO:0005886">
    <property type="term" value="C:plasma membrane"/>
    <property type="evidence" value="ECO:0007669"/>
    <property type="project" value="UniProtKB-SubCell"/>
</dbReference>
<dbReference type="InterPro" id="IPR026234">
    <property type="entry name" value="MRGPCRFAMILY"/>
</dbReference>
<dbReference type="PRINTS" id="PR00237">
    <property type="entry name" value="GPCRRHODOPSN"/>
</dbReference>
<dbReference type="PANTHER" id="PTHR11334:SF33">
    <property type="entry name" value="MAS-RELATED GPR, MEMBER A2A-RELATED"/>
    <property type="match status" value="1"/>
</dbReference>
<dbReference type="GO" id="GO:0004930">
    <property type="term" value="F:G protein-coupled receptor activity"/>
    <property type="evidence" value="ECO:0007669"/>
    <property type="project" value="UniProtKB-KW"/>
</dbReference>
<reference evidence="13" key="2">
    <citation type="submission" date="2025-08" db="UniProtKB">
        <authorList>
            <consortium name="Ensembl"/>
        </authorList>
    </citation>
    <scope>IDENTIFICATION</scope>
</reference>
<dbReference type="Ensembl" id="ENSPEMT00000029012.2">
    <property type="protein sequence ID" value="ENSPEMP00000024630.2"/>
    <property type="gene ID" value="ENSPEMG00000021299.2"/>
</dbReference>
<keyword evidence="6 11" id="KW-0472">Membrane</keyword>
<dbReference type="SUPFAM" id="SSF81321">
    <property type="entry name" value="Family A G protein-coupled receptor-like"/>
    <property type="match status" value="1"/>
</dbReference>
<feature type="region of interest" description="Disordered" evidence="10">
    <location>
        <begin position="314"/>
        <end position="339"/>
    </location>
</feature>
<evidence type="ECO:0000256" key="8">
    <source>
        <dbReference type="ARBA" id="ARBA00023224"/>
    </source>
</evidence>
<dbReference type="PROSITE" id="PS00237">
    <property type="entry name" value="G_PROTEIN_RECEP_F1_1"/>
    <property type="match status" value="1"/>
</dbReference>
<feature type="transmembrane region" description="Helical" evidence="11">
    <location>
        <begin position="265"/>
        <end position="292"/>
    </location>
</feature>
<keyword evidence="8 9" id="KW-0807">Transducer</keyword>
<dbReference type="PANTHER" id="PTHR11334">
    <property type="entry name" value="MAS-RELATED G-PROTEIN COUPLED RECEPTOR"/>
    <property type="match status" value="1"/>
</dbReference>
<evidence type="ECO:0000256" key="6">
    <source>
        <dbReference type="ARBA" id="ARBA00023136"/>
    </source>
</evidence>
<sequence length="339" mass="37705">MGENCSTGAGFLSLNTSASGIPVTTNPMDKTVPGSFNSRTLIPNLMIVISGLVGLTGNSIVFWLLGFRLRRNAFSVYILNLAVADFLFLLCHMIDSILLLLKFSYPNIIFLPCFNTVMMVPYIAGLSMLSAISTERCLSVLCPIWYRCHRPKHTSTVMCATIWVLSILISILNRYFCGFLDTKYENDNRCLASNFFTAACLIFLFVVLCLSSLALLIKLFCGAGRIKLTRLYATIMLTVLVFLLCGLPFGIHWFLLIWIKIDYGVFAYGLYLASLVLTAINSCANPIIYFFVGSFRHQLKHLTLRTVLQRALQDSPDTGENGSSVPQDTAEMSSSRVEP</sequence>
<organism evidence="13 14">
    <name type="scientific">Peromyscus maniculatus bairdii</name>
    <name type="common">Prairie deer mouse</name>
    <dbReference type="NCBI Taxonomy" id="230844"/>
    <lineage>
        <taxon>Eukaryota</taxon>
        <taxon>Metazoa</taxon>
        <taxon>Chordata</taxon>
        <taxon>Craniata</taxon>
        <taxon>Vertebrata</taxon>
        <taxon>Euteleostomi</taxon>
        <taxon>Mammalia</taxon>
        <taxon>Eutheria</taxon>
        <taxon>Euarchontoglires</taxon>
        <taxon>Glires</taxon>
        <taxon>Rodentia</taxon>
        <taxon>Myomorpha</taxon>
        <taxon>Muroidea</taxon>
        <taxon>Cricetidae</taxon>
        <taxon>Neotominae</taxon>
        <taxon>Peromyscus</taxon>
    </lineage>
</organism>
<evidence type="ECO:0000256" key="2">
    <source>
        <dbReference type="ARBA" id="ARBA00022475"/>
    </source>
</evidence>
<keyword evidence="3 9" id="KW-0812">Transmembrane</keyword>
<proteinExistence type="inferred from homology"/>
<evidence type="ECO:0000313" key="13">
    <source>
        <dbReference type="Ensembl" id="ENSPEMP00000024630.2"/>
    </source>
</evidence>
<feature type="transmembrane region" description="Helical" evidence="11">
    <location>
        <begin position="196"/>
        <end position="219"/>
    </location>
</feature>
<dbReference type="InterPro" id="IPR000276">
    <property type="entry name" value="GPCR_Rhodpsn"/>
</dbReference>
<feature type="transmembrane region" description="Helical" evidence="11">
    <location>
        <begin position="153"/>
        <end position="176"/>
    </location>
</feature>
<dbReference type="FunFam" id="1.20.1070.10:FF:000140">
    <property type="entry name" value="Mas-related G-protein coupled receptor member X2"/>
    <property type="match status" value="1"/>
</dbReference>
<dbReference type="InterPro" id="IPR017452">
    <property type="entry name" value="GPCR_Rhodpsn_7TM"/>
</dbReference>
<evidence type="ECO:0000256" key="9">
    <source>
        <dbReference type="RuleBase" id="RU000688"/>
    </source>
</evidence>
<name>A0A8C8U4Y4_PERMB</name>
<evidence type="ECO:0000256" key="3">
    <source>
        <dbReference type="ARBA" id="ARBA00022692"/>
    </source>
</evidence>
<comment type="similarity">
    <text evidence="9">Belongs to the G-protein coupled receptor 1 family.</text>
</comment>
<dbReference type="GeneTree" id="ENSGT01030000234639"/>
<keyword evidence="5 9" id="KW-0297">G-protein coupled receptor</keyword>
<keyword evidence="7 9" id="KW-0675">Receptor</keyword>
<dbReference type="Pfam" id="PF00001">
    <property type="entry name" value="7tm_1"/>
    <property type="match status" value="1"/>
</dbReference>
<feature type="transmembrane region" description="Helical" evidence="11">
    <location>
        <begin position="44"/>
        <end position="65"/>
    </location>
</feature>
<evidence type="ECO:0000256" key="4">
    <source>
        <dbReference type="ARBA" id="ARBA00022989"/>
    </source>
</evidence>
<comment type="subcellular location">
    <subcellularLocation>
        <location evidence="1">Cell membrane</location>
        <topology evidence="1">Multi-pass membrane protein</topology>
    </subcellularLocation>
</comment>
<dbReference type="PROSITE" id="PS50262">
    <property type="entry name" value="G_PROTEIN_RECEP_F1_2"/>
    <property type="match status" value="1"/>
</dbReference>
<keyword evidence="14" id="KW-1185">Reference proteome</keyword>
<reference evidence="13 14" key="1">
    <citation type="submission" date="2018-10" db="EMBL/GenBank/DDBJ databases">
        <title>Improved assembly of the deer mouse Peromyscus maniculatus genome.</title>
        <authorList>
            <person name="Lassance J.-M."/>
            <person name="Hoekstra H.E."/>
        </authorList>
    </citation>
    <scope>NUCLEOTIDE SEQUENCE [LARGE SCALE GENOMIC DNA]</scope>
</reference>
<dbReference type="Proteomes" id="UP000694547">
    <property type="component" value="Chromosome 1"/>
</dbReference>
<keyword evidence="2" id="KW-1003">Cell membrane</keyword>
<dbReference type="PRINTS" id="PR02108">
    <property type="entry name" value="MRGPCRFAMILY"/>
</dbReference>
<evidence type="ECO:0000256" key="10">
    <source>
        <dbReference type="SAM" id="MobiDB-lite"/>
    </source>
</evidence>
<accession>A0A8C8U4Y4</accession>
<evidence type="ECO:0000256" key="5">
    <source>
        <dbReference type="ARBA" id="ARBA00023040"/>
    </source>
</evidence>
<protein>
    <recommendedName>
        <fullName evidence="12">G-protein coupled receptors family 1 profile domain-containing protein</fullName>
    </recommendedName>
</protein>
<dbReference type="CDD" id="cd15105">
    <property type="entry name" value="7tmA_MrgprA"/>
    <property type="match status" value="1"/>
</dbReference>
<dbReference type="InterPro" id="IPR026233">
    <property type="entry name" value="MRGPCRA"/>
</dbReference>
<evidence type="ECO:0000256" key="7">
    <source>
        <dbReference type="ARBA" id="ARBA00023170"/>
    </source>
</evidence>
<evidence type="ECO:0000256" key="11">
    <source>
        <dbReference type="SAM" id="Phobius"/>
    </source>
</evidence>
<evidence type="ECO:0000313" key="14">
    <source>
        <dbReference type="Proteomes" id="UP000694547"/>
    </source>
</evidence>
<evidence type="ECO:0000256" key="1">
    <source>
        <dbReference type="ARBA" id="ARBA00004651"/>
    </source>
</evidence>
<feature type="domain" description="G-protein coupled receptors family 1 profile" evidence="12">
    <location>
        <begin position="57"/>
        <end position="289"/>
    </location>
</feature>
<feature type="transmembrane region" description="Helical" evidence="11">
    <location>
        <begin position="77"/>
        <end position="101"/>
    </location>
</feature>
<evidence type="ECO:0000259" key="12">
    <source>
        <dbReference type="PROSITE" id="PS50262"/>
    </source>
</evidence>
<keyword evidence="4 11" id="KW-1133">Transmembrane helix</keyword>
<reference evidence="13" key="3">
    <citation type="submission" date="2025-09" db="UniProtKB">
        <authorList>
            <consortium name="Ensembl"/>
        </authorList>
    </citation>
    <scope>IDENTIFICATION</scope>
</reference>
<feature type="transmembrane region" description="Helical" evidence="11">
    <location>
        <begin position="231"/>
        <end position="259"/>
    </location>
</feature>
<dbReference type="PRINTS" id="PR02109">
    <property type="entry name" value="MRGPCRA"/>
</dbReference>
<dbReference type="AlphaFoldDB" id="A0A8C8U4Y4"/>
<feature type="compositionally biased region" description="Polar residues" evidence="10">
    <location>
        <begin position="315"/>
        <end position="339"/>
    </location>
</feature>